<feature type="compositionally biased region" description="Low complexity" evidence="1">
    <location>
        <begin position="1"/>
        <end position="23"/>
    </location>
</feature>
<dbReference type="Proteomes" id="UP000835052">
    <property type="component" value="Unassembled WGS sequence"/>
</dbReference>
<dbReference type="EMBL" id="CAJGYM010000007">
    <property type="protein sequence ID" value="CAD6187866.1"/>
    <property type="molecule type" value="Genomic_DNA"/>
</dbReference>
<keyword evidence="3" id="KW-1185">Reference proteome</keyword>
<gene>
    <name evidence="2" type="ORF">CAUJ_LOCUS3785</name>
</gene>
<organism evidence="2 3">
    <name type="scientific">Caenorhabditis auriculariae</name>
    <dbReference type="NCBI Taxonomy" id="2777116"/>
    <lineage>
        <taxon>Eukaryota</taxon>
        <taxon>Metazoa</taxon>
        <taxon>Ecdysozoa</taxon>
        <taxon>Nematoda</taxon>
        <taxon>Chromadorea</taxon>
        <taxon>Rhabditida</taxon>
        <taxon>Rhabditina</taxon>
        <taxon>Rhabditomorpha</taxon>
        <taxon>Rhabditoidea</taxon>
        <taxon>Rhabditidae</taxon>
        <taxon>Peloderinae</taxon>
        <taxon>Caenorhabditis</taxon>
    </lineage>
</organism>
<proteinExistence type="predicted"/>
<accession>A0A8S1GVP7</accession>
<protein>
    <submittedName>
        <fullName evidence="2">Uncharacterized protein</fullName>
    </submittedName>
</protein>
<feature type="compositionally biased region" description="Low complexity" evidence="1">
    <location>
        <begin position="34"/>
        <end position="45"/>
    </location>
</feature>
<feature type="compositionally biased region" description="Basic residues" evidence="1">
    <location>
        <begin position="46"/>
        <end position="56"/>
    </location>
</feature>
<comment type="caution">
    <text evidence="2">The sequence shown here is derived from an EMBL/GenBank/DDBJ whole genome shotgun (WGS) entry which is preliminary data.</text>
</comment>
<evidence type="ECO:0000313" key="3">
    <source>
        <dbReference type="Proteomes" id="UP000835052"/>
    </source>
</evidence>
<name>A0A8S1GVP7_9PELO</name>
<evidence type="ECO:0000313" key="2">
    <source>
        <dbReference type="EMBL" id="CAD6187866.1"/>
    </source>
</evidence>
<reference evidence="2" key="1">
    <citation type="submission" date="2020-10" db="EMBL/GenBank/DDBJ databases">
        <authorList>
            <person name="Kikuchi T."/>
        </authorList>
    </citation>
    <scope>NUCLEOTIDE SEQUENCE</scope>
    <source>
        <strain evidence="2">NKZ352</strain>
    </source>
</reference>
<dbReference type="AlphaFoldDB" id="A0A8S1GVP7"/>
<feature type="region of interest" description="Disordered" evidence="1">
    <location>
        <begin position="1"/>
        <end position="57"/>
    </location>
</feature>
<sequence length="101" mass="10888">MQNERSLSTCLSRSSRSVGGSSVPCDKRSADRLPGNAEAGEAPAGTRRKTRSLPRRRPGDFFLDGFSSTSHFLIIVTQSDELAHRKSLILAADVVLGMLVS</sequence>
<evidence type="ECO:0000256" key="1">
    <source>
        <dbReference type="SAM" id="MobiDB-lite"/>
    </source>
</evidence>